<comment type="caution">
    <text evidence="2">The sequence shown here is derived from an EMBL/GenBank/DDBJ whole genome shotgun (WGS) entry which is preliminary data.</text>
</comment>
<keyword evidence="3" id="KW-1185">Reference proteome</keyword>
<accession>A0ABQ0GFV8</accession>
<feature type="chain" id="PRO_5045081336" evidence="1">
    <location>
        <begin position="19"/>
        <end position="175"/>
    </location>
</feature>
<dbReference type="RefSeq" id="XP_070918386.1">
    <property type="nucleotide sequence ID" value="XM_071062285.1"/>
</dbReference>
<evidence type="ECO:0000256" key="1">
    <source>
        <dbReference type="SAM" id="SignalP"/>
    </source>
</evidence>
<evidence type="ECO:0000313" key="3">
    <source>
        <dbReference type="Proteomes" id="UP001628179"/>
    </source>
</evidence>
<sequence length="175" mass="17684">MVPFSALLLTAVLAAVSAAQSTSVVTVKMPHVEGPSVLGSVVEVFPTATSYVLTCPTGTDSTECGIPAGLSVLSGPSTMSYRIEMDTSSTLNADCKFDPETMDCSVGYTMDGITSTTTMQVAISEIGANMHQTVTLTAGVEKLRAAAASTGAAPRITQNAVFLGAAALAGGAMLV</sequence>
<keyword evidence="1" id="KW-0732">Signal</keyword>
<organism evidence="2 3">
    <name type="scientific">Madurella fahalii</name>
    <dbReference type="NCBI Taxonomy" id="1157608"/>
    <lineage>
        <taxon>Eukaryota</taxon>
        <taxon>Fungi</taxon>
        <taxon>Dikarya</taxon>
        <taxon>Ascomycota</taxon>
        <taxon>Pezizomycotina</taxon>
        <taxon>Sordariomycetes</taxon>
        <taxon>Sordariomycetidae</taxon>
        <taxon>Sordariales</taxon>
        <taxon>Sordariales incertae sedis</taxon>
        <taxon>Madurella</taxon>
    </lineage>
</organism>
<name>A0ABQ0GFV8_9PEZI</name>
<dbReference type="GeneID" id="98177608"/>
<dbReference type="EMBL" id="BAAFSV010000003">
    <property type="protein sequence ID" value="GAB1316655.1"/>
    <property type="molecule type" value="Genomic_DNA"/>
</dbReference>
<gene>
    <name evidence="2" type="ORF">MFIFM68171_06865</name>
</gene>
<reference evidence="2 3" key="1">
    <citation type="submission" date="2024-09" db="EMBL/GenBank/DDBJ databases">
        <title>Itraconazole resistance in Madurella fahalii resulting from another homologue of gene encoding cytochrome P450 14-alpha sterol demethylase (CYP51).</title>
        <authorList>
            <person name="Yoshioka I."/>
            <person name="Fahal A.H."/>
            <person name="Kaneko S."/>
            <person name="Yaguchi T."/>
        </authorList>
    </citation>
    <scope>NUCLEOTIDE SEQUENCE [LARGE SCALE GENOMIC DNA]</scope>
    <source>
        <strain evidence="2 3">IFM 68171</strain>
    </source>
</reference>
<protein>
    <submittedName>
        <fullName evidence="2">Uncharacterized protein</fullName>
    </submittedName>
</protein>
<proteinExistence type="predicted"/>
<dbReference type="PANTHER" id="PTHR40640:SF1">
    <property type="entry name" value="ANCHORED GLYCOPROTEIN, PUTATIVE (AFU_ORTHOLOGUE AFUA_8G04860)-RELATED"/>
    <property type="match status" value="1"/>
</dbReference>
<dbReference type="Proteomes" id="UP001628179">
    <property type="component" value="Unassembled WGS sequence"/>
</dbReference>
<evidence type="ECO:0000313" key="2">
    <source>
        <dbReference type="EMBL" id="GAB1316655.1"/>
    </source>
</evidence>
<dbReference type="PANTHER" id="PTHR40640">
    <property type="entry name" value="ANCHORED GLYCOPROTEIN, PUTATIVE (AFU_ORTHOLOGUE AFUA_8G04860)-RELATED"/>
    <property type="match status" value="1"/>
</dbReference>
<feature type="signal peptide" evidence="1">
    <location>
        <begin position="1"/>
        <end position="18"/>
    </location>
</feature>